<comment type="caution">
    <text evidence="3">The sequence shown here is derived from an EMBL/GenBank/DDBJ whole genome shotgun (WGS) entry which is preliminary data.</text>
</comment>
<dbReference type="Proteomes" id="UP000588586">
    <property type="component" value="Unassembled WGS sequence"/>
</dbReference>
<evidence type="ECO:0000313" key="4">
    <source>
        <dbReference type="Proteomes" id="UP000588586"/>
    </source>
</evidence>
<feature type="domain" description="Protein-glutamine gamma-glutamyltransferase-like C-terminal" evidence="2">
    <location>
        <begin position="123"/>
        <end position="192"/>
    </location>
</feature>
<dbReference type="AlphaFoldDB" id="A0A849HEV3"/>
<feature type="transmembrane region" description="Helical" evidence="1">
    <location>
        <begin position="55"/>
        <end position="74"/>
    </location>
</feature>
<keyword evidence="1" id="KW-0472">Membrane</keyword>
<accession>A0A849HEV3</accession>
<evidence type="ECO:0000313" key="3">
    <source>
        <dbReference type="EMBL" id="NNM46465.1"/>
    </source>
</evidence>
<reference evidence="3 4" key="1">
    <citation type="submission" date="2020-04" db="EMBL/GenBank/DDBJ databases">
        <title>Knoellia sp. isolate from air conditioner.</title>
        <authorList>
            <person name="Chea S."/>
            <person name="Kim D.-U."/>
        </authorList>
    </citation>
    <scope>NUCLEOTIDE SEQUENCE [LARGE SCALE GENOMIC DNA]</scope>
    <source>
        <strain evidence="3 4">DB2414S</strain>
    </source>
</reference>
<evidence type="ECO:0000259" key="2">
    <source>
        <dbReference type="Pfam" id="PF13559"/>
    </source>
</evidence>
<sequence length="214" mass="23379">MNDTPPLDPTSPEARQWVLDELGTGRYSTEPPWWQRFLEWLNQFFDFAPGGRAPTTLLVVALLVVVALIVLVVLRRVRPESRVGRRTPRGGAVDDEGLDAAAYRDRAQRALARGDWDTALLDAYRAIAASAVERTLLVDLPGRTAHEVAVGIAPAFPDHGAAITSAANDFDDVRYGHRPASNEQAKAVVDLDTALRHARPVLTDDSTSPQVVAR</sequence>
<keyword evidence="1" id="KW-0812">Transmembrane</keyword>
<protein>
    <submittedName>
        <fullName evidence="3">DUF4129 domain-containing protein</fullName>
    </submittedName>
</protein>
<dbReference type="InterPro" id="IPR025403">
    <property type="entry name" value="TgpA-like_C"/>
</dbReference>
<dbReference type="EMBL" id="JABEPQ010000002">
    <property type="protein sequence ID" value="NNM46465.1"/>
    <property type="molecule type" value="Genomic_DNA"/>
</dbReference>
<proteinExistence type="predicted"/>
<gene>
    <name evidence="3" type="ORF">HJG52_10660</name>
</gene>
<evidence type="ECO:0000256" key="1">
    <source>
        <dbReference type="SAM" id="Phobius"/>
    </source>
</evidence>
<dbReference type="RefSeq" id="WP_171243568.1">
    <property type="nucleotide sequence ID" value="NZ_JABEPQ010000002.1"/>
</dbReference>
<keyword evidence="1" id="KW-1133">Transmembrane helix</keyword>
<organism evidence="3 4">
    <name type="scientific">Knoellia koreensis</name>
    <dbReference type="NCBI Taxonomy" id="2730921"/>
    <lineage>
        <taxon>Bacteria</taxon>
        <taxon>Bacillati</taxon>
        <taxon>Actinomycetota</taxon>
        <taxon>Actinomycetes</taxon>
        <taxon>Micrococcales</taxon>
        <taxon>Intrasporangiaceae</taxon>
        <taxon>Knoellia</taxon>
    </lineage>
</organism>
<dbReference type="Pfam" id="PF13559">
    <property type="entry name" value="DUF4129"/>
    <property type="match status" value="1"/>
</dbReference>
<keyword evidence="4" id="KW-1185">Reference proteome</keyword>
<name>A0A849HEV3_9MICO</name>